<evidence type="ECO:0000313" key="1">
    <source>
        <dbReference type="EMBL" id="MEA5446541.1"/>
    </source>
</evidence>
<dbReference type="AlphaFoldDB" id="A0AAP6JH14"/>
<dbReference type="Pfam" id="PF13469">
    <property type="entry name" value="Sulfotransfer_3"/>
    <property type="match status" value="1"/>
</dbReference>
<organism evidence="1 2">
    <name type="scientific">Natronospira elongata</name>
    <dbReference type="NCBI Taxonomy" id="3110268"/>
    <lineage>
        <taxon>Bacteria</taxon>
        <taxon>Pseudomonadati</taxon>
        <taxon>Pseudomonadota</taxon>
        <taxon>Gammaproteobacteria</taxon>
        <taxon>Natronospirales</taxon>
        <taxon>Natronospiraceae</taxon>
        <taxon>Natronospira</taxon>
    </lineage>
</organism>
<accession>A0AAP6JH14</accession>
<dbReference type="SUPFAM" id="SSF52540">
    <property type="entry name" value="P-loop containing nucleoside triphosphate hydrolases"/>
    <property type="match status" value="1"/>
</dbReference>
<dbReference type="GO" id="GO:0016740">
    <property type="term" value="F:transferase activity"/>
    <property type="evidence" value="ECO:0007669"/>
    <property type="project" value="UniProtKB-KW"/>
</dbReference>
<protein>
    <submittedName>
        <fullName evidence="1">Sulfotransferase</fullName>
        <ecNumber evidence="1">2.8.2.-</ecNumber>
    </submittedName>
</protein>
<evidence type="ECO:0000313" key="2">
    <source>
        <dbReference type="Proteomes" id="UP001302316"/>
    </source>
</evidence>
<dbReference type="RefSeq" id="WP_346052853.1">
    <property type="nucleotide sequence ID" value="NZ_JAYGII010000038.1"/>
</dbReference>
<proteinExistence type="predicted"/>
<sequence length="273" mass="30397">MKVIYILGLGHSGTTLLSRMLGTHSAIVAGGGSKNVPLFLRGEKDCACGATCLAECDFWQRVDEELRQRGTALDKLDFGYGKQSDPFLVRAYYESIGAAAGASAVVDTARRVSYLRSLEHVDGIELIPVHIFKDPRAQAASSKRKGATVFNGIWNYANRSRRVLDLDDKGHDITHIAYEDLCTRPQEQLQRVLDRVGLEVESAQYEAIGSRENHVLGGNRQLRGEAVKIRLDESWRQRLSKTEKTLVRLANRGIWTRNMRAAGHDKPTMSSDD</sequence>
<dbReference type="Proteomes" id="UP001302316">
    <property type="component" value="Unassembled WGS sequence"/>
</dbReference>
<dbReference type="Gene3D" id="3.40.50.300">
    <property type="entry name" value="P-loop containing nucleotide triphosphate hydrolases"/>
    <property type="match status" value="1"/>
</dbReference>
<keyword evidence="1" id="KW-0808">Transferase</keyword>
<comment type="caution">
    <text evidence="1">The sequence shown here is derived from an EMBL/GenBank/DDBJ whole genome shotgun (WGS) entry which is preliminary data.</text>
</comment>
<reference evidence="1 2" key="1">
    <citation type="submission" date="2023-12" db="EMBL/GenBank/DDBJ databases">
        <title>Whole-genome sequencing of halo(alkali)philic microorganisms from hypersaline lakes.</title>
        <authorList>
            <person name="Sorokin D.Y."/>
            <person name="Merkel A.Y."/>
            <person name="Messina E."/>
            <person name="Yakimov M."/>
        </authorList>
    </citation>
    <scope>NUCLEOTIDE SEQUENCE [LARGE SCALE GENOMIC DNA]</scope>
    <source>
        <strain evidence="1 2">AB-CW1</strain>
    </source>
</reference>
<gene>
    <name evidence="1" type="ORF">VCB98_12000</name>
</gene>
<name>A0AAP6JH14_9GAMM</name>
<keyword evidence="2" id="KW-1185">Reference proteome</keyword>
<dbReference type="InterPro" id="IPR027417">
    <property type="entry name" value="P-loop_NTPase"/>
</dbReference>
<dbReference type="EC" id="2.8.2.-" evidence="1"/>
<dbReference type="EMBL" id="JAYGII010000038">
    <property type="protein sequence ID" value="MEA5446541.1"/>
    <property type="molecule type" value="Genomic_DNA"/>
</dbReference>